<dbReference type="PANTHER" id="PTHR10353">
    <property type="entry name" value="GLYCOSYL HYDROLASE"/>
    <property type="match status" value="1"/>
</dbReference>
<keyword evidence="6" id="KW-1185">Reference proteome</keyword>
<dbReference type="SUPFAM" id="SSF51445">
    <property type="entry name" value="(Trans)glycosidases"/>
    <property type="match status" value="1"/>
</dbReference>
<evidence type="ECO:0000313" key="6">
    <source>
        <dbReference type="Proteomes" id="UP001500016"/>
    </source>
</evidence>
<dbReference type="Proteomes" id="UP001500016">
    <property type="component" value="Unassembled WGS sequence"/>
</dbReference>
<dbReference type="Pfam" id="PF00232">
    <property type="entry name" value="Glyco_hydro_1"/>
    <property type="match status" value="2"/>
</dbReference>
<evidence type="ECO:0000256" key="1">
    <source>
        <dbReference type="ARBA" id="ARBA00010838"/>
    </source>
</evidence>
<dbReference type="InterPro" id="IPR001360">
    <property type="entry name" value="Glyco_hydro_1"/>
</dbReference>
<evidence type="ECO:0000313" key="5">
    <source>
        <dbReference type="EMBL" id="GAA2072954.1"/>
    </source>
</evidence>
<dbReference type="InterPro" id="IPR017853">
    <property type="entry name" value="GH"/>
</dbReference>
<organism evidence="5 6">
    <name type="scientific">Streptomyces albiaxialis</name>
    <dbReference type="NCBI Taxonomy" id="329523"/>
    <lineage>
        <taxon>Bacteria</taxon>
        <taxon>Bacillati</taxon>
        <taxon>Actinomycetota</taxon>
        <taxon>Actinomycetes</taxon>
        <taxon>Kitasatosporales</taxon>
        <taxon>Streptomycetaceae</taxon>
        <taxon>Streptomyces</taxon>
    </lineage>
</organism>
<name>A0ABN2VU82_9ACTN</name>
<keyword evidence="3" id="KW-0326">Glycosidase</keyword>
<evidence type="ECO:0000256" key="3">
    <source>
        <dbReference type="ARBA" id="ARBA00023295"/>
    </source>
</evidence>
<evidence type="ECO:0000256" key="2">
    <source>
        <dbReference type="ARBA" id="ARBA00022801"/>
    </source>
</evidence>
<evidence type="ECO:0000256" key="4">
    <source>
        <dbReference type="RuleBase" id="RU003690"/>
    </source>
</evidence>
<dbReference type="PANTHER" id="PTHR10353:SF209">
    <property type="entry name" value="GALACTOLIPID GALACTOSYLTRANSFERASE SFR2, CHLOROPLASTIC"/>
    <property type="match status" value="1"/>
</dbReference>
<comment type="similarity">
    <text evidence="1 4">Belongs to the glycosyl hydrolase 1 family.</text>
</comment>
<dbReference type="Gene3D" id="3.20.20.80">
    <property type="entry name" value="Glycosidases"/>
    <property type="match status" value="2"/>
</dbReference>
<protein>
    <submittedName>
        <fullName evidence="5">Family 1 glycosylhydrolase</fullName>
    </submittedName>
</protein>
<dbReference type="EMBL" id="BAAAPE010000007">
    <property type="protein sequence ID" value="GAA2072954.1"/>
    <property type="molecule type" value="Genomic_DNA"/>
</dbReference>
<reference evidence="5 6" key="1">
    <citation type="journal article" date="2019" name="Int. J. Syst. Evol. Microbiol.">
        <title>The Global Catalogue of Microorganisms (GCM) 10K type strain sequencing project: providing services to taxonomists for standard genome sequencing and annotation.</title>
        <authorList>
            <consortium name="The Broad Institute Genomics Platform"/>
            <consortium name="The Broad Institute Genome Sequencing Center for Infectious Disease"/>
            <person name="Wu L."/>
            <person name="Ma J."/>
        </authorList>
    </citation>
    <scope>NUCLEOTIDE SEQUENCE [LARGE SCALE GENOMIC DNA]</scope>
    <source>
        <strain evidence="5 6">JCM 15478</strain>
    </source>
</reference>
<accession>A0ABN2VU82</accession>
<comment type="caution">
    <text evidence="5">The sequence shown here is derived from an EMBL/GenBank/DDBJ whole genome shotgun (WGS) entry which is preliminary data.</text>
</comment>
<gene>
    <name evidence="5" type="ORF">GCM10009801_25910</name>
</gene>
<sequence length="408" mass="45422">MHQKGIVTPMTTARTPFPDGFLWGASTAAHQIEGNNVNSDWWRKEHDGTGRIAEPSLDAADSYHRWREDMDLLAELGFTDYRFSVEWARIEPVEGRFSRAEIAHYRRMVEGAVERGLRPIVTLHHFTVPQWFEDLGGWTSERAPELFARYVEACAPVIADSVPYVCTINEPNMIAVMAGQAKRGDTSFPPAGLPTPDDETTDAVIAVHHRATAVVRAINPEINVGWTVANQVYQALPGAEDVTAAYRWPREDVFLEAAKGDDWIGVQSYTRTKIGADGPVPAPDEAERTLTDWEFYPRAVGHAIRHTASVVGDVPIVVTENGVATSDDERRSAYLAGAVDELAACLEEGIDLRGYLYWSALDNYEWGSFRPTFGLIGIDWETFERTPRASAHWLGNLGRTRELPRTAA</sequence>
<keyword evidence="2" id="KW-0378">Hydrolase</keyword>
<proteinExistence type="inferred from homology"/>
<dbReference type="PRINTS" id="PR00131">
    <property type="entry name" value="GLHYDRLASE1"/>
</dbReference>